<dbReference type="AlphaFoldDB" id="A0A517SK87"/>
<organism evidence="3 4">
    <name type="scientific">Caulifigura coniformis</name>
    <dbReference type="NCBI Taxonomy" id="2527983"/>
    <lineage>
        <taxon>Bacteria</taxon>
        <taxon>Pseudomonadati</taxon>
        <taxon>Planctomycetota</taxon>
        <taxon>Planctomycetia</taxon>
        <taxon>Planctomycetales</taxon>
        <taxon>Planctomycetaceae</taxon>
        <taxon>Caulifigura</taxon>
    </lineage>
</organism>
<name>A0A517SK87_9PLAN</name>
<dbReference type="KEGG" id="ccos:Pan44_45810"/>
<reference evidence="3 4" key="1">
    <citation type="submission" date="2019-02" db="EMBL/GenBank/DDBJ databases">
        <title>Deep-cultivation of Planctomycetes and their phenomic and genomic characterization uncovers novel biology.</title>
        <authorList>
            <person name="Wiegand S."/>
            <person name="Jogler M."/>
            <person name="Boedeker C."/>
            <person name="Pinto D."/>
            <person name="Vollmers J."/>
            <person name="Rivas-Marin E."/>
            <person name="Kohn T."/>
            <person name="Peeters S.H."/>
            <person name="Heuer A."/>
            <person name="Rast P."/>
            <person name="Oberbeckmann S."/>
            <person name="Bunk B."/>
            <person name="Jeske O."/>
            <person name="Meyerdierks A."/>
            <person name="Storesund J.E."/>
            <person name="Kallscheuer N."/>
            <person name="Luecker S."/>
            <person name="Lage O.M."/>
            <person name="Pohl T."/>
            <person name="Merkel B.J."/>
            <person name="Hornburger P."/>
            <person name="Mueller R.-W."/>
            <person name="Bruemmer F."/>
            <person name="Labrenz M."/>
            <person name="Spormann A.M."/>
            <person name="Op den Camp H."/>
            <person name="Overmann J."/>
            <person name="Amann R."/>
            <person name="Jetten M.S.M."/>
            <person name="Mascher T."/>
            <person name="Medema M.H."/>
            <person name="Devos D.P."/>
            <person name="Kaster A.-K."/>
            <person name="Ovreas L."/>
            <person name="Rohde M."/>
            <person name="Galperin M.Y."/>
            <person name="Jogler C."/>
        </authorList>
    </citation>
    <scope>NUCLEOTIDE SEQUENCE [LARGE SCALE GENOMIC DNA]</scope>
    <source>
        <strain evidence="3 4">Pan44</strain>
    </source>
</reference>
<dbReference type="InParanoid" id="A0A517SK87"/>
<evidence type="ECO:0000256" key="2">
    <source>
        <dbReference type="SAM" id="SignalP"/>
    </source>
</evidence>
<dbReference type="EMBL" id="CP036271">
    <property type="protein sequence ID" value="QDT56526.1"/>
    <property type="molecule type" value="Genomic_DNA"/>
</dbReference>
<gene>
    <name evidence="3" type="ORF">Pan44_45810</name>
</gene>
<feature type="region of interest" description="Disordered" evidence="1">
    <location>
        <begin position="28"/>
        <end position="91"/>
    </location>
</feature>
<dbReference type="Proteomes" id="UP000315700">
    <property type="component" value="Chromosome"/>
</dbReference>
<protein>
    <submittedName>
        <fullName evidence="3">Uncharacterized protein</fullName>
    </submittedName>
</protein>
<dbReference type="OrthoDB" id="1680329at2"/>
<accession>A0A517SK87</accession>
<keyword evidence="2" id="KW-0732">Signal</keyword>
<feature type="compositionally biased region" description="Low complexity" evidence="1">
    <location>
        <begin position="59"/>
        <end position="78"/>
    </location>
</feature>
<keyword evidence="4" id="KW-1185">Reference proteome</keyword>
<feature type="signal peptide" evidence="2">
    <location>
        <begin position="1"/>
        <end position="28"/>
    </location>
</feature>
<evidence type="ECO:0000313" key="3">
    <source>
        <dbReference type="EMBL" id="QDT56526.1"/>
    </source>
</evidence>
<feature type="chain" id="PRO_5022084205" evidence="2">
    <location>
        <begin position="29"/>
        <end position="236"/>
    </location>
</feature>
<feature type="compositionally biased region" description="Basic and acidic residues" evidence="1">
    <location>
        <begin position="79"/>
        <end position="91"/>
    </location>
</feature>
<feature type="compositionally biased region" description="Low complexity" evidence="1">
    <location>
        <begin position="31"/>
        <end position="51"/>
    </location>
</feature>
<evidence type="ECO:0000313" key="4">
    <source>
        <dbReference type="Proteomes" id="UP000315700"/>
    </source>
</evidence>
<evidence type="ECO:0000256" key="1">
    <source>
        <dbReference type="SAM" id="MobiDB-lite"/>
    </source>
</evidence>
<proteinExistence type="predicted"/>
<dbReference type="RefSeq" id="WP_145033994.1">
    <property type="nucleotide sequence ID" value="NZ_CP036271.1"/>
</dbReference>
<sequence length="236" mass="25414" precursor="true">MFPLRQSHRRQLLVLTLLTVALGQSGRAAQKPPAVAPGGNPAGGNPASPYGAPGGNPAGGNAPAGPYAAPGSKPAAPKEAAEKPAEKKEVERVPVKLDIKHVGRPLGKELDVSSRYYVWSDPDGWHIRSACKSGYFAGFQGEITAINGTFEKIRPIALEAKGAHPDSWLLNPERTTLKFTMHTGDKPDGFDFTIKGKDASLTFDLKIGNKERPKQIFIGYDNLHPPKSFFEFPAKH</sequence>